<dbReference type="AlphaFoldDB" id="Q5NBM1"/>
<protein>
    <submittedName>
        <fullName evidence="2">Uncharacterized protein</fullName>
    </submittedName>
</protein>
<gene>
    <name evidence="2" type="primary">P0011D01.11</name>
</gene>
<name>Q5NBM1_ORYSJ</name>
<dbReference type="EMBL" id="AP000969">
    <property type="protein sequence ID" value="BAD81135.1"/>
    <property type="molecule type" value="Genomic_DNA"/>
</dbReference>
<reference evidence="2" key="1">
    <citation type="journal article" date="2002" name="Nature">
        <title>The genome sequence and structure of rice chromosome 1.</title>
        <authorList>
            <person name="Sasaki T."/>
            <person name="Matsumoto T."/>
            <person name="Yamamoto K."/>
            <person name="Sakata K."/>
            <person name="Baba T."/>
            <person name="Katayose Y."/>
            <person name="Wu J."/>
            <person name="Niimura Y."/>
            <person name="Cheng Z."/>
            <person name="Nagamura Y."/>
            <person name="Antonio B.A."/>
            <person name="Kanamori H."/>
            <person name="Hosokawa S."/>
            <person name="Masukawa M."/>
            <person name="Arikawa K."/>
            <person name="Chiden Y."/>
            <person name="Hayashi M."/>
            <person name="Okamoto M."/>
            <person name="Ando T."/>
            <person name="Aoki H."/>
            <person name="Arita K."/>
            <person name="Hamada M."/>
            <person name="Harada C."/>
            <person name="Hijishita S."/>
            <person name="Honda M."/>
            <person name="Ichikawa Y."/>
            <person name="Idonuma A."/>
            <person name="Iijima M."/>
            <person name="Ikeda M."/>
            <person name="Ikeno M."/>
            <person name="Itoh S."/>
            <person name="Itoh T."/>
            <person name="Itoh Y."/>
            <person name="Itoh Y."/>
            <person name="Iwabuchi A."/>
            <person name="Kamiya K."/>
            <person name="Karasawa W."/>
            <person name="Katagiri S."/>
            <person name="Kikuta A."/>
            <person name="Kobayashi N."/>
            <person name="Kono I."/>
            <person name="Machita K."/>
            <person name="Maehara T."/>
            <person name="Mizuno H."/>
            <person name="Mizubayashi T."/>
            <person name="Mukai Y."/>
            <person name="Nagasaki H."/>
            <person name="Nakashima M."/>
            <person name="Nakama Y."/>
            <person name="Nakamichi Y."/>
            <person name="Nakamura M."/>
            <person name="Namiki N."/>
            <person name="Negishi M."/>
            <person name="Ohta I."/>
            <person name="Ono N."/>
            <person name="Saji S."/>
            <person name="Sakai K."/>
            <person name="Shibata M."/>
            <person name="Shimokawa T."/>
            <person name="Shomura A."/>
            <person name="Song J."/>
            <person name="Takazaki Y."/>
            <person name="Terasawa K."/>
            <person name="Tsuji K."/>
            <person name="Waki K."/>
            <person name="Yamagata H."/>
            <person name="Yamane H."/>
            <person name="Yoshiki S."/>
            <person name="Yoshihara R."/>
            <person name="Yukawa K."/>
            <person name="Zhong H."/>
            <person name="Iwama H."/>
            <person name="Endo T."/>
            <person name="Ito H."/>
            <person name="Hahn J.H."/>
            <person name="Kim H.I."/>
            <person name="Eun M.Y."/>
            <person name="Yano M."/>
            <person name="Jiang J."/>
            <person name="Gojobori T."/>
        </authorList>
    </citation>
    <scope>NUCLEOTIDE SEQUENCE [LARGE SCALE GENOMIC DNA]</scope>
</reference>
<accession>Q5NBM1</accession>
<feature type="transmembrane region" description="Helical" evidence="1">
    <location>
        <begin position="20"/>
        <end position="41"/>
    </location>
</feature>
<organism evidence="2">
    <name type="scientific">Oryza sativa subsp. japonica</name>
    <name type="common">Rice</name>
    <dbReference type="NCBI Taxonomy" id="39947"/>
    <lineage>
        <taxon>Eukaryota</taxon>
        <taxon>Viridiplantae</taxon>
        <taxon>Streptophyta</taxon>
        <taxon>Embryophyta</taxon>
        <taxon>Tracheophyta</taxon>
        <taxon>Spermatophyta</taxon>
        <taxon>Magnoliopsida</taxon>
        <taxon>Liliopsida</taxon>
        <taxon>Poales</taxon>
        <taxon>Poaceae</taxon>
        <taxon>BOP clade</taxon>
        <taxon>Oryzoideae</taxon>
        <taxon>Oryzeae</taxon>
        <taxon>Oryzinae</taxon>
        <taxon>Oryza</taxon>
        <taxon>Oryza sativa</taxon>
    </lineage>
</organism>
<keyword evidence="1" id="KW-0472">Membrane</keyword>
<sequence>MAAGIARLKSPSTMPASNALSLILFSIRDAFTLGILVTVPYPAHCFFFSIKRLLLVLICTPMLPSSICWHNAAVVGLLVRRGREGVAAGQLDAFATVSAASPLSTPSPAAPSLAAPLPAATVAAVRDLHRRPRHRWPRRHLAFLTFAVAWHEQRIGERGRKKKEEENDRRGPLVNREWNVKILLE</sequence>
<keyword evidence="1" id="KW-0812">Transmembrane</keyword>
<dbReference type="Proteomes" id="UP000817658">
    <property type="component" value="Chromosome 1"/>
</dbReference>
<keyword evidence="1" id="KW-1133">Transmembrane helix</keyword>
<evidence type="ECO:0000256" key="1">
    <source>
        <dbReference type="SAM" id="Phobius"/>
    </source>
</evidence>
<proteinExistence type="predicted"/>
<feature type="transmembrane region" description="Helical" evidence="1">
    <location>
        <begin position="53"/>
        <end position="79"/>
    </location>
</feature>
<evidence type="ECO:0000313" key="2">
    <source>
        <dbReference type="EMBL" id="BAD81135.1"/>
    </source>
</evidence>